<sequence>MVVWGQAAGEPQTLTESLMAARHAVGGFRAGIGLVLSGAAAPAHADCVRFTSYTGGAMNRHLAQSAALDILPITYGQFADALAPVHLLLLHLPPAGPDGRHSLGLVAEYIADLIPRVRIIVAEINDQMPMTLGSRSIGADEIALSIATSRPLQAMPTAPDNATATAIARHVAGLVEDGATLQLGIGQLPEAILAALSGHRDLGVHSGTVGDGVARLARAGVITNARKSIDAGVTVTGAIMGGPDSWDWAAGNPALRLEPTSYTHAPATLAALDRFTAINAAIEVDLTGQINAEVAGGAYVGAVGAAGDFLRAAARSRGGLPIIALPASVPKTGATRIVARLSGPVSTARADAGIIVTEHGVADLRGCTLAERRRRMLDIAPPEHRAALDAAPL</sequence>
<accession>A0A533I1C1</accession>
<proteinExistence type="predicted"/>
<reference evidence="2 3" key="1">
    <citation type="journal article" date="2017" name="Nat. Commun.">
        <title>In situ click chemistry generation of cyclooxygenase-2 inhibitors.</title>
        <authorList>
            <person name="Bhardwaj A."/>
            <person name="Kaur J."/>
            <person name="Wuest M."/>
            <person name="Wuest F."/>
        </authorList>
    </citation>
    <scope>NUCLEOTIDE SEQUENCE [LARGE SCALE GENOMIC DNA]</scope>
    <source>
        <strain evidence="2">S2_012_000_R3_94</strain>
    </source>
</reference>
<dbReference type="SUPFAM" id="SSF100950">
    <property type="entry name" value="NagB/RpiA/CoA transferase-like"/>
    <property type="match status" value="2"/>
</dbReference>
<dbReference type="InterPro" id="IPR026888">
    <property type="entry name" value="AcetylCoA_hyd_C"/>
</dbReference>
<evidence type="ECO:0000313" key="3">
    <source>
        <dbReference type="Proteomes" id="UP000315344"/>
    </source>
</evidence>
<dbReference type="Proteomes" id="UP000315344">
    <property type="component" value="Unassembled WGS sequence"/>
</dbReference>
<comment type="caution">
    <text evidence="2">The sequence shown here is derived from an EMBL/GenBank/DDBJ whole genome shotgun (WGS) entry which is preliminary data.</text>
</comment>
<dbReference type="GO" id="GO:0006083">
    <property type="term" value="P:acetate metabolic process"/>
    <property type="evidence" value="ECO:0007669"/>
    <property type="project" value="InterPro"/>
</dbReference>
<dbReference type="InterPro" id="IPR037171">
    <property type="entry name" value="NagB/RpiA_transferase-like"/>
</dbReference>
<evidence type="ECO:0000313" key="2">
    <source>
        <dbReference type="EMBL" id="TKW65496.1"/>
    </source>
</evidence>
<dbReference type="GO" id="GO:0016787">
    <property type="term" value="F:hydrolase activity"/>
    <property type="evidence" value="ECO:0007669"/>
    <property type="project" value="UniProtKB-KW"/>
</dbReference>
<dbReference type="EMBL" id="VAFL01000013">
    <property type="protein sequence ID" value="TKW65496.1"/>
    <property type="molecule type" value="Genomic_DNA"/>
</dbReference>
<dbReference type="AlphaFoldDB" id="A0A533I1C1"/>
<dbReference type="Gene3D" id="3.40.1080.10">
    <property type="entry name" value="Glutaconate Coenzyme A-transferase"/>
    <property type="match status" value="1"/>
</dbReference>
<dbReference type="Gene3D" id="3.30.750.70">
    <property type="entry name" value="4-hydroxybutyrate coenzyme like domains"/>
    <property type="match status" value="1"/>
</dbReference>
<keyword evidence="2" id="KW-0378">Hydrolase</keyword>
<dbReference type="GO" id="GO:0008775">
    <property type="term" value="F:acetate CoA-transferase activity"/>
    <property type="evidence" value="ECO:0007669"/>
    <property type="project" value="InterPro"/>
</dbReference>
<dbReference type="InterPro" id="IPR046433">
    <property type="entry name" value="ActCoA_hydro"/>
</dbReference>
<dbReference type="PANTHER" id="PTHR21432:SF20">
    <property type="entry name" value="ACETYL-COA HYDROLASE"/>
    <property type="match status" value="1"/>
</dbReference>
<dbReference type="InterPro" id="IPR038460">
    <property type="entry name" value="AcetylCoA_hyd_C_sf"/>
</dbReference>
<gene>
    <name evidence="2" type="ORF">DI616_14945</name>
</gene>
<protein>
    <submittedName>
        <fullName evidence="2">Acetyl-CoA hydrolase</fullName>
    </submittedName>
</protein>
<dbReference type="Pfam" id="PF13336">
    <property type="entry name" value="AcetylCoA_hyd_C"/>
    <property type="match status" value="1"/>
</dbReference>
<dbReference type="Gene3D" id="3.40.1080.20">
    <property type="entry name" value="Acetyl-CoA hydrolase/transferase C-terminal domain"/>
    <property type="match status" value="1"/>
</dbReference>
<evidence type="ECO:0000259" key="1">
    <source>
        <dbReference type="Pfam" id="PF13336"/>
    </source>
</evidence>
<feature type="domain" description="Acetyl-CoA hydrolase/transferase C-terminal" evidence="1">
    <location>
        <begin position="246"/>
        <end position="389"/>
    </location>
</feature>
<dbReference type="PANTHER" id="PTHR21432">
    <property type="entry name" value="ACETYL-COA HYDROLASE-RELATED"/>
    <property type="match status" value="1"/>
</dbReference>
<organism evidence="2 3">
    <name type="scientific">Paracoccus denitrificans</name>
    <dbReference type="NCBI Taxonomy" id="266"/>
    <lineage>
        <taxon>Bacteria</taxon>
        <taxon>Pseudomonadati</taxon>
        <taxon>Pseudomonadota</taxon>
        <taxon>Alphaproteobacteria</taxon>
        <taxon>Rhodobacterales</taxon>
        <taxon>Paracoccaceae</taxon>
        <taxon>Paracoccus</taxon>
    </lineage>
</organism>
<name>A0A533I1C1_PARDE</name>